<dbReference type="InterPro" id="IPR018846">
    <property type="entry name" value="Beta-prop_RSE1/DDB1/CPSF1_1st"/>
</dbReference>
<protein>
    <recommendedName>
        <fullName evidence="5 12">DNA damage-binding protein 1</fullName>
    </recommendedName>
    <alternativeName>
        <fullName evidence="11 12">Damage-specific DNA-binding protein 1</fullName>
    </alternativeName>
</protein>
<dbReference type="SUPFAM" id="SSF50998">
    <property type="entry name" value="Quinoprotein alcohol dehydrogenase-like"/>
    <property type="match status" value="1"/>
</dbReference>
<evidence type="ECO:0000256" key="2">
    <source>
        <dbReference type="ARBA" id="ARBA00004496"/>
    </source>
</evidence>
<dbReference type="Pfam" id="PF03178">
    <property type="entry name" value="CPSF_A"/>
    <property type="match status" value="1"/>
</dbReference>
<evidence type="ECO:0000256" key="9">
    <source>
        <dbReference type="ARBA" id="ARBA00023204"/>
    </source>
</evidence>
<feature type="domain" description="RSE1/DDB1/CPSF1 first beta-propeller" evidence="15">
    <location>
        <begin position="39"/>
        <end position="383"/>
    </location>
</feature>
<comment type="pathway">
    <text evidence="3 12">Protein modification; protein ubiquitination.</text>
</comment>
<name>A0A2P2I8S4_9CRUS</name>
<evidence type="ECO:0000256" key="5">
    <source>
        <dbReference type="ARBA" id="ARBA00014577"/>
    </source>
</evidence>
<evidence type="ECO:0000259" key="16">
    <source>
        <dbReference type="Pfam" id="PF23726"/>
    </source>
</evidence>
<evidence type="ECO:0000256" key="13">
    <source>
        <dbReference type="SAM" id="MobiDB-lite"/>
    </source>
</evidence>
<proteinExistence type="evidence at transcript level"/>
<dbReference type="Gene3D" id="1.10.150.910">
    <property type="match status" value="1"/>
</dbReference>
<keyword evidence="10 12" id="KW-0539">Nucleus</keyword>
<evidence type="ECO:0000256" key="7">
    <source>
        <dbReference type="ARBA" id="ARBA00022763"/>
    </source>
</evidence>
<dbReference type="Pfam" id="PF10433">
    <property type="entry name" value="Beta-prop_RSE1_1st"/>
    <property type="match status" value="1"/>
</dbReference>
<evidence type="ECO:0000256" key="6">
    <source>
        <dbReference type="ARBA" id="ARBA00022490"/>
    </source>
</evidence>
<dbReference type="GO" id="GO:0003677">
    <property type="term" value="F:DNA binding"/>
    <property type="evidence" value="ECO:0007669"/>
    <property type="project" value="UniProtKB-KW"/>
</dbReference>
<keyword evidence="9" id="KW-0234">DNA repair</keyword>
<evidence type="ECO:0000256" key="11">
    <source>
        <dbReference type="ARBA" id="ARBA00031668"/>
    </source>
</evidence>
<dbReference type="FunFam" id="2.130.10.10:FF:000070">
    <property type="entry name" value="DNA damage-binding protein 1"/>
    <property type="match status" value="1"/>
</dbReference>
<evidence type="ECO:0000256" key="10">
    <source>
        <dbReference type="ARBA" id="ARBA00023242"/>
    </source>
</evidence>
<dbReference type="InterPro" id="IPR011047">
    <property type="entry name" value="Quinoprotein_ADH-like_sf"/>
</dbReference>
<evidence type="ECO:0000313" key="18">
    <source>
        <dbReference type="EMBL" id="LAC24600.1"/>
    </source>
</evidence>
<keyword evidence="7" id="KW-0227">DNA damage</keyword>
<dbReference type="GO" id="GO:0006281">
    <property type="term" value="P:DNA repair"/>
    <property type="evidence" value="ECO:0007669"/>
    <property type="project" value="UniProtKB-KW"/>
</dbReference>
<dbReference type="AlphaFoldDB" id="A0A2P2I8S4"/>
<dbReference type="GO" id="GO:0005737">
    <property type="term" value="C:cytoplasm"/>
    <property type="evidence" value="ECO:0007669"/>
    <property type="project" value="UniProtKB-SubCell"/>
</dbReference>
<dbReference type="InterPro" id="IPR004871">
    <property type="entry name" value="RSE1/DDB1/CPSF1_C"/>
</dbReference>
<evidence type="ECO:0000259" key="15">
    <source>
        <dbReference type="Pfam" id="PF10433"/>
    </source>
</evidence>
<evidence type="ECO:0000256" key="1">
    <source>
        <dbReference type="ARBA" id="ARBA00004123"/>
    </source>
</evidence>
<organism evidence="17">
    <name type="scientific">Hirondellea gigas</name>
    <dbReference type="NCBI Taxonomy" id="1518452"/>
    <lineage>
        <taxon>Eukaryota</taxon>
        <taxon>Metazoa</taxon>
        <taxon>Ecdysozoa</taxon>
        <taxon>Arthropoda</taxon>
        <taxon>Crustacea</taxon>
        <taxon>Multicrustacea</taxon>
        <taxon>Malacostraca</taxon>
        <taxon>Eumalacostraca</taxon>
        <taxon>Peracarida</taxon>
        <taxon>Amphipoda</taxon>
        <taxon>Amphilochidea</taxon>
        <taxon>Lysianassida</taxon>
        <taxon>Lysianassidira</taxon>
        <taxon>Lysianassoidea</taxon>
        <taxon>Lysianassidae</taxon>
        <taxon>Hirondellea</taxon>
    </lineage>
</organism>
<dbReference type="InterPro" id="IPR058543">
    <property type="entry name" value="Beta-prop_RSE1/DDB1/CPSF1_2nd"/>
</dbReference>
<dbReference type="EMBL" id="IACF01004806">
    <property type="protein sequence ID" value="LAB70395.1"/>
    <property type="molecule type" value="mRNA"/>
</dbReference>
<dbReference type="Pfam" id="PF23726">
    <property type="entry name" value="Beta-prop_RSE1_2nd"/>
    <property type="match status" value="1"/>
</dbReference>
<feature type="region of interest" description="Disordered" evidence="13">
    <location>
        <begin position="797"/>
        <end position="823"/>
    </location>
</feature>
<comment type="function">
    <text evidence="12">Plays a role in DNA repair. May be a component of an E3 ubiquitin-protein ligase which promotes histone ubiquitination in response to UV irradiation. Histone ubiquitination may be important for subsequent DNA repair.</text>
</comment>
<dbReference type="FunFam" id="2.130.10.10:FF:000073">
    <property type="entry name" value="DNA damage-binding protein 1"/>
    <property type="match status" value="1"/>
</dbReference>
<feature type="compositionally biased region" description="Low complexity" evidence="13">
    <location>
        <begin position="797"/>
        <end position="821"/>
    </location>
</feature>
<evidence type="ECO:0000256" key="8">
    <source>
        <dbReference type="ARBA" id="ARBA00023125"/>
    </source>
</evidence>
<reference evidence="17" key="2">
    <citation type="journal article" date="2018" name="Biosci. Biotechnol. Biochem.">
        <title>Polysaccharide hydrolase of the hadal zone amphipods Hirondellea gigas.</title>
        <authorList>
            <person name="Kobayashi H."/>
            <person name="Nagahama T."/>
            <person name="Arai W."/>
            <person name="Sasagawa Y."/>
            <person name="Umeda M."/>
            <person name="Hayashi T."/>
            <person name="Nikaido I."/>
            <person name="Watanabe H."/>
            <person name="Oguri K."/>
            <person name="Kitazato H."/>
            <person name="Fujioka K."/>
            <person name="Kido Y."/>
            <person name="Takami H."/>
        </authorList>
    </citation>
    <scope>NUCLEOTIDE SEQUENCE</scope>
    <source>
        <tissue evidence="17">Whole body</tissue>
    </source>
</reference>
<evidence type="ECO:0000259" key="14">
    <source>
        <dbReference type="Pfam" id="PF03178"/>
    </source>
</evidence>
<dbReference type="EMBL" id="IACT01005445">
    <property type="protein sequence ID" value="LAC24600.1"/>
    <property type="molecule type" value="mRNA"/>
</dbReference>
<dbReference type="GO" id="GO:0005634">
    <property type="term" value="C:nucleus"/>
    <property type="evidence" value="ECO:0007669"/>
    <property type="project" value="UniProtKB-SubCell"/>
</dbReference>
<comment type="similarity">
    <text evidence="4 12">Belongs to the DDB1 family.</text>
</comment>
<evidence type="ECO:0000313" key="17">
    <source>
        <dbReference type="EMBL" id="LAB70395.1"/>
    </source>
</evidence>
<feature type="domain" description="RSE1/DDB1/CPSF1 second beta-propeller" evidence="16">
    <location>
        <begin position="425"/>
        <end position="733"/>
    </location>
</feature>
<dbReference type="Gene3D" id="2.130.10.10">
    <property type="entry name" value="YVTN repeat-like/Quinoprotein amine dehydrogenase"/>
    <property type="match status" value="3"/>
</dbReference>
<reference evidence="18" key="1">
    <citation type="submission" date="2017-11" db="EMBL/GenBank/DDBJ databases">
        <title>The sensing device of the deep-sea amphipod.</title>
        <authorList>
            <person name="Kobayashi H."/>
            <person name="Nagahama T."/>
            <person name="Arai W."/>
            <person name="Sasagawa Y."/>
            <person name="Umeda M."/>
            <person name="Hayashi T."/>
            <person name="Nikaido I."/>
            <person name="Watanabe H."/>
            <person name="Oguri K."/>
            <person name="Kitazato H."/>
            <person name="Fujioka K."/>
            <person name="Kido Y."/>
            <person name="Takami H."/>
        </authorList>
    </citation>
    <scope>NUCLEOTIDE SEQUENCE</scope>
    <source>
        <tissue evidence="18">Whole body</tissue>
    </source>
</reference>
<keyword evidence="8" id="KW-0238">DNA-binding</keyword>
<dbReference type="InterPro" id="IPR050358">
    <property type="entry name" value="RSE1/DDB1/CFT1"/>
</dbReference>
<evidence type="ECO:0000256" key="12">
    <source>
        <dbReference type="RuleBase" id="RU368023"/>
    </source>
</evidence>
<dbReference type="PANTHER" id="PTHR10644">
    <property type="entry name" value="DNA REPAIR/RNA PROCESSING CPSF FAMILY"/>
    <property type="match status" value="1"/>
</dbReference>
<accession>A0A2P2I8S4</accession>
<evidence type="ECO:0000256" key="4">
    <source>
        <dbReference type="ARBA" id="ARBA00007453"/>
    </source>
</evidence>
<dbReference type="GO" id="GO:0043161">
    <property type="term" value="P:proteasome-mediated ubiquitin-dependent protein catabolic process"/>
    <property type="evidence" value="ECO:0007669"/>
    <property type="project" value="UniProtKB-UniRule"/>
</dbReference>
<feature type="domain" description="RSE1/DDB1/CPSF1 C-terminal" evidence="14">
    <location>
        <begin position="880"/>
        <end position="1191"/>
    </location>
</feature>
<comment type="subcellular location">
    <subcellularLocation>
        <location evidence="2 12">Cytoplasm</location>
    </subcellularLocation>
    <subcellularLocation>
        <location evidence="1 12">Nucleus</location>
    </subcellularLocation>
</comment>
<evidence type="ECO:0000256" key="3">
    <source>
        <dbReference type="ARBA" id="ARBA00004906"/>
    </source>
</evidence>
<sequence length="1231" mass="135812">MSDATGFGEDYRGPDFKVSNTSQPSPGFNYVVSAHKATAVQACATGHLTSREDLNLVVARNNLLELHVVTPEGLKLLKEINIYGRIACMNLFTPRKSCSLGDTPKDLIFLLTDRYNVMILECRADDDDINIITLAHGNVADMSGKDCECGMQAVIDPEARCIVLRLYEGLVKVIPLEDSNTELCAFNVRLDELQVCDLQFLHGCPSPTLIKLHQDGNGRHIRTHTLSLKEKEFTKVPWKQDNVEAEAMMIIAVPEPLCGAVVIGQETISYIKPESHVTIAATILTTSTVICYAPVDKDGSRYLLGDLSGRLFMLVLDRNRSDPTANPEIRIELLGEICTPECLTYLDNSVIYVGSRLGDSRLVRLNEVPDANESFLTTMQTFPNLGPIVDMNVVDLERQGQGQLITCSGAYKDGSLRIIRNGVGIQELACIMLSKIRGMWSLSMAMDSHDTHNTLVVTFHSTTRFLKVGGDIVDEIRIPGFLSKKMTFYAANVNFNQVIQVTRCGVRLVSEQTKKLLQHWAPPDERPVSLATSNPGQIIITSGPHVYYLTVSDGSLELQGQTELEYEVACVDVSPFGSDEKAEIVSVGMWNDITTRILTLPALNEVYREHLGGDIIPRSMLLATFEDVHYLLVAIGDGQLVYYVYNREHRYLGERKKVVVGMLPTQLRRFTSGSVSNVFACSDRPTVIYSSNYKLVFSKVNLKEVTYMCPLNADAYPNSLALANSEGITIGTIDEIQKLHIRTVVLGETPRFIGYQEPNEVFGVVTFRLDVCVDNNFNTNCNATATTGAAPAAASAAGVTNSSSPNGVSTAATTNTSVSSSIRMTGPNVPGYGLQYGLGPDNTLPASLTAHSTSYALNTTNVIKAGLVAAPERGQEVETYNLLIMTQNTFEVIHCHTFCPNEYVVSMISTKLRDDPTHYFICGTAIVNPEESESKIGRIVIFAYSDCKLVQIAEKEVKGSVYVLTEFQGKLLAAIANTVRLFEWTQEKELQLECSHFNNITALYMKKKGDFILVGDIMRSFTLLQYKTLEGNFEEIARDFSPNWLTAVEIMDDEFYLGGEHWNNLIVCHKDSGASTDEERLQMTDIARMHLGDFVNVFVHGSLVMRGDEAGPAGVAKSGVLFGTVNGGIGLCISISGDLYNFLIDLSSRLSKVIKSVGKIDHDFYRSFFTDRKTEKCQGFIDGDLIENFLDLSRGKMEEVCDKLTMITSGTACDMSVSDTLKLVEELSRLH</sequence>
<dbReference type="InterPro" id="IPR015943">
    <property type="entry name" value="WD40/YVTN_repeat-like_dom_sf"/>
</dbReference>
<keyword evidence="6 12" id="KW-0963">Cytoplasm</keyword>